<protein>
    <submittedName>
        <fullName evidence="1">Uncharacterized protein</fullName>
    </submittedName>
</protein>
<dbReference type="KEGG" id="acad:UA74_03510"/>
<evidence type="ECO:0000313" key="2">
    <source>
        <dbReference type="Proteomes" id="UP000185511"/>
    </source>
</evidence>
<dbReference type="EMBL" id="CP016076">
    <property type="protein sequence ID" value="APU12783.1"/>
    <property type="molecule type" value="Genomic_DNA"/>
</dbReference>
<accession>A0AAC9L7G7</accession>
<reference evidence="2" key="1">
    <citation type="submission" date="2016-06" db="EMBL/GenBank/DDBJ databases">
        <title>Complete genome sequence of Actinoalloteichus fjordicus DSM 46855 (=ADI127-17), type strain of the new species Actinoalloteichus fjordicus.</title>
        <authorList>
            <person name="Ruckert C."/>
            <person name="Nouioui I."/>
            <person name="Willmese J."/>
            <person name="van Wezel G."/>
            <person name="Klenk H.-P."/>
            <person name="Kalinowski J."/>
            <person name="Zotchev S.B."/>
        </authorList>
    </citation>
    <scope>NUCLEOTIDE SEQUENCE [LARGE SCALE GENOMIC DNA]</scope>
    <source>
        <strain evidence="2">ADI127-7</strain>
    </source>
</reference>
<evidence type="ECO:0000313" key="1">
    <source>
        <dbReference type="EMBL" id="APU12783.1"/>
    </source>
</evidence>
<organism evidence="1 2">
    <name type="scientific">Actinoalloteichus fjordicus</name>
    <dbReference type="NCBI Taxonomy" id="1612552"/>
    <lineage>
        <taxon>Bacteria</taxon>
        <taxon>Bacillati</taxon>
        <taxon>Actinomycetota</taxon>
        <taxon>Actinomycetes</taxon>
        <taxon>Pseudonocardiales</taxon>
        <taxon>Pseudonocardiaceae</taxon>
        <taxon>Actinoalloteichus</taxon>
    </lineage>
</organism>
<name>A0AAC9L7G7_9PSEU</name>
<keyword evidence="2" id="KW-1185">Reference proteome</keyword>
<proteinExistence type="predicted"/>
<dbReference type="AlphaFoldDB" id="A0AAC9L7G7"/>
<gene>
    <name evidence="1" type="ORF">UA74_03510</name>
</gene>
<sequence>MSVPALRGELHALVEGLEAFSVGPLTEAGLRAAGTLRRVLATSEAASAGAAVRRVALAGLGVEECAASIRGGTGVLRAYAAAL</sequence>
<dbReference type="Proteomes" id="UP000185511">
    <property type="component" value="Chromosome"/>
</dbReference>
<dbReference type="RefSeq" id="WP_075763804.1">
    <property type="nucleotide sequence ID" value="NZ_CP016076.1"/>
</dbReference>